<evidence type="ECO:0000256" key="2">
    <source>
        <dbReference type="PROSITE-ProRule" id="PRU00035"/>
    </source>
</evidence>
<proteinExistence type="predicted"/>
<evidence type="ECO:0000313" key="4">
    <source>
        <dbReference type="EMBL" id="KAK8899374.1"/>
    </source>
</evidence>
<dbReference type="SUPFAM" id="SSF47370">
    <property type="entry name" value="Bromodomain"/>
    <property type="match status" value="1"/>
</dbReference>
<accession>A0ABR2L7S5</accession>
<dbReference type="Proteomes" id="UP001470230">
    <property type="component" value="Unassembled WGS sequence"/>
</dbReference>
<keyword evidence="1 2" id="KW-0103">Bromodomain</keyword>
<protein>
    <recommendedName>
        <fullName evidence="3">Bromo domain-containing protein</fullName>
    </recommendedName>
</protein>
<sequence>MDRCRLITKEFKSRALGEFFAVPVDPVKLNLKGYTEIVTKPMDFSTITNKLENNRYRTPKEWYDDMNLVFQNAIDYYPPTSCIYLISKFYQDELNKISYGLNITSESEWIKKVNDATNKLTKCFLNAPSFQNCSSKVAEIKNKLDSIQLPDEKEISIYIDKLNSLGSKTETKCELYDLFKEIGHMPPQNLKTPIDMTKLPTDLVKSLIQYAKDQ</sequence>
<dbReference type="PROSITE" id="PS50014">
    <property type="entry name" value="BROMODOMAIN_2"/>
    <property type="match status" value="1"/>
</dbReference>
<evidence type="ECO:0000313" key="5">
    <source>
        <dbReference type="Proteomes" id="UP001470230"/>
    </source>
</evidence>
<evidence type="ECO:0000259" key="3">
    <source>
        <dbReference type="PROSITE" id="PS50014"/>
    </source>
</evidence>
<dbReference type="EMBL" id="JAPFFF010000001">
    <property type="protein sequence ID" value="KAK8899374.1"/>
    <property type="molecule type" value="Genomic_DNA"/>
</dbReference>
<organism evidence="4 5">
    <name type="scientific">Tritrichomonas musculus</name>
    <dbReference type="NCBI Taxonomy" id="1915356"/>
    <lineage>
        <taxon>Eukaryota</taxon>
        <taxon>Metamonada</taxon>
        <taxon>Parabasalia</taxon>
        <taxon>Tritrichomonadida</taxon>
        <taxon>Tritrichomonadidae</taxon>
        <taxon>Tritrichomonas</taxon>
    </lineage>
</organism>
<dbReference type="PRINTS" id="PR00503">
    <property type="entry name" value="BROMODOMAIN"/>
</dbReference>
<dbReference type="Gene3D" id="1.20.920.10">
    <property type="entry name" value="Bromodomain-like"/>
    <property type="match status" value="1"/>
</dbReference>
<evidence type="ECO:0000256" key="1">
    <source>
        <dbReference type="ARBA" id="ARBA00023117"/>
    </source>
</evidence>
<name>A0ABR2L7S5_9EUKA</name>
<dbReference type="InterPro" id="IPR001487">
    <property type="entry name" value="Bromodomain"/>
</dbReference>
<dbReference type="PANTHER" id="PTHR45926">
    <property type="entry name" value="OSJNBA0053K19.4 PROTEIN"/>
    <property type="match status" value="1"/>
</dbReference>
<keyword evidence="5" id="KW-1185">Reference proteome</keyword>
<comment type="caution">
    <text evidence="4">The sequence shown here is derived from an EMBL/GenBank/DDBJ whole genome shotgun (WGS) entry which is preliminary data.</text>
</comment>
<dbReference type="InterPro" id="IPR036427">
    <property type="entry name" value="Bromodomain-like_sf"/>
</dbReference>
<dbReference type="SMART" id="SM00297">
    <property type="entry name" value="BROMO"/>
    <property type="match status" value="1"/>
</dbReference>
<reference evidence="4 5" key="1">
    <citation type="submission" date="2024-04" db="EMBL/GenBank/DDBJ databases">
        <title>Tritrichomonas musculus Genome.</title>
        <authorList>
            <person name="Alves-Ferreira E."/>
            <person name="Grigg M."/>
            <person name="Lorenzi H."/>
            <person name="Galac M."/>
        </authorList>
    </citation>
    <scope>NUCLEOTIDE SEQUENCE [LARGE SCALE GENOMIC DNA]</scope>
    <source>
        <strain evidence="4 5">EAF2021</strain>
    </source>
</reference>
<dbReference type="InterPro" id="IPR018359">
    <property type="entry name" value="Bromodomain_CS"/>
</dbReference>
<dbReference type="Pfam" id="PF00439">
    <property type="entry name" value="Bromodomain"/>
    <property type="match status" value="1"/>
</dbReference>
<feature type="domain" description="Bromo" evidence="3">
    <location>
        <begin position="12"/>
        <end position="84"/>
    </location>
</feature>
<gene>
    <name evidence="4" type="ORF">M9Y10_001689</name>
</gene>
<dbReference type="PROSITE" id="PS00633">
    <property type="entry name" value="BROMODOMAIN_1"/>
    <property type="match status" value="1"/>
</dbReference>